<organism evidence="2 3">
    <name type="scientific">Psylliodes chrysocephalus</name>
    <dbReference type="NCBI Taxonomy" id="3402493"/>
    <lineage>
        <taxon>Eukaryota</taxon>
        <taxon>Metazoa</taxon>
        <taxon>Ecdysozoa</taxon>
        <taxon>Arthropoda</taxon>
        <taxon>Hexapoda</taxon>
        <taxon>Insecta</taxon>
        <taxon>Pterygota</taxon>
        <taxon>Neoptera</taxon>
        <taxon>Endopterygota</taxon>
        <taxon>Coleoptera</taxon>
        <taxon>Polyphaga</taxon>
        <taxon>Cucujiformia</taxon>
        <taxon>Chrysomeloidea</taxon>
        <taxon>Chrysomelidae</taxon>
        <taxon>Galerucinae</taxon>
        <taxon>Alticini</taxon>
        <taxon>Psylliodes</taxon>
    </lineage>
</organism>
<keyword evidence="1" id="KW-0732">Signal</keyword>
<proteinExistence type="predicted"/>
<dbReference type="OrthoDB" id="6478865at2759"/>
<evidence type="ECO:0008006" key="4">
    <source>
        <dbReference type="Google" id="ProtNLM"/>
    </source>
</evidence>
<feature type="chain" id="PRO_5040491253" description="Ig-like domain-containing protein" evidence="1">
    <location>
        <begin position="23"/>
        <end position="270"/>
    </location>
</feature>
<evidence type="ECO:0000313" key="2">
    <source>
        <dbReference type="EMBL" id="CAH1111264.1"/>
    </source>
</evidence>
<sequence>MVRRQLFFVLISIIQALNSIKCIQINFIKVPLAVKNDSNVSVIMDCNYSLRPDDTELVIKWYLNEELVYQWIPPQSPQSFGLLKDKIDLEYKASDDPKCVHRAMKIFNPTNDIAGEYKCFVSTFTDEDFFIKHMHVFVPEKSLEVFKSGHDDQTVNFTCMASETYPKANLLLFKSYKDHYHKKRLSLVHWDVNKHTSGRFSTFIVASVNREHLPAGTIITCEMRIPDTGYVKIGSLLYYPEVPLKDSGNAPAFLNALPLYFCLKIFLFIM</sequence>
<reference evidence="2" key="1">
    <citation type="submission" date="2022-01" db="EMBL/GenBank/DDBJ databases">
        <authorList>
            <person name="King R."/>
        </authorList>
    </citation>
    <scope>NUCLEOTIDE SEQUENCE</scope>
</reference>
<keyword evidence="3" id="KW-1185">Reference proteome</keyword>
<name>A0A9P0D6C8_9CUCU</name>
<dbReference type="EMBL" id="OV651817">
    <property type="protein sequence ID" value="CAH1111264.1"/>
    <property type="molecule type" value="Genomic_DNA"/>
</dbReference>
<dbReference type="AlphaFoldDB" id="A0A9P0D6C8"/>
<evidence type="ECO:0000256" key="1">
    <source>
        <dbReference type="SAM" id="SignalP"/>
    </source>
</evidence>
<dbReference type="Proteomes" id="UP001153636">
    <property type="component" value="Chromosome 5"/>
</dbReference>
<dbReference type="PANTHER" id="PTHR21261:SF2">
    <property type="entry name" value="GH04238P-RELATED"/>
    <property type="match status" value="1"/>
</dbReference>
<gene>
    <name evidence="2" type="ORF">PSYICH_LOCUS10936</name>
</gene>
<evidence type="ECO:0000313" key="3">
    <source>
        <dbReference type="Proteomes" id="UP001153636"/>
    </source>
</evidence>
<feature type="signal peptide" evidence="1">
    <location>
        <begin position="1"/>
        <end position="22"/>
    </location>
</feature>
<protein>
    <recommendedName>
        <fullName evidence="4">Ig-like domain-containing protein</fullName>
    </recommendedName>
</protein>
<dbReference type="PANTHER" id="PTHR21261">
    <property type="entry name" value="BEAT PROTEIN"/>
    <property type="match status" value="1"/>
</dbReference>
<accession>A0A9P0D6C8</accession>